<evidence type="ECO:0000313" key="2">
    <source>
        <dbReference type="Proteomes" id="UP000002985"/>
    </source>
</evidence>
<evidence type="ECO:0008006" key="3">
    <source>
        <dbReference type="Google" id="ProtNLM"/>
    </source>
</evidence>
<organism evidence="1 2">
    <name type="scientific">Candidatus Jettenia caeni</name>
    <dbReference type="NCBI Taxonomy" id="247490"/>
    <lineage>
        <taxon>Bacteria</taxon>
        <taxon>Pseudomonadati</taxon>
        <taxon>Planctomycetota</taxon>
        <taxon>Candidatus Brocadiia</taxon>
        <taxon>Candidatus Brocadiales</taxon>
        <taxon>Candidatus Brocadiaceae</taxon>
        <taxon>Candidatus Jettenia</taxon>
    </lineage>
</organism>
<sequence length="74" mass="9067">MKNKLYKSKRSNVNYKISKFYKRSTGKFIKFFNLHRIQKFYTFFLNILRCVEYNNLDTYLLIKTVLSIIEKNQA</sequence>
<name>I3INH5_9BACT</name>
<keyword evidence="2" id="KW-1185">Reference proteome</keyword>
<protein>
    <recommendedName>
        <fullName evidence="3">Transposase</fullName>
    </recommendedName>
</protein>
<evidence type="ECO:0000313" key="1">
    <source>
        <dbReference type="EMBL" id="GAB63270.1"/>
    </source>
</evidence>
<dbReference type="AlphaFoldDB" id="I3INH5"/>
<dbReference type="Proteomes" id="UP000002985">
    <property type="component" value="Unassembled WGS sequence"/>
</dbReference>
<dbReference type="STRING" id="247490.KSU1_C1674"/>
<comment type="caution">
    <text evidence="1">The sequence shown here is derived from an EMBL/GenBank/DDBJ whole genome shotgun (WGS) entry which is preliminary data.</text>
</comment>
<gene>
    <name evidence="1" type="ORF">KSU1_C1674</name>
</gene>
<dbReference type="EMBL" id="BAFH01000003">
    <property type="protein sequence ID" value="GAB63270.1"/>
    <property type="molecule type" value="Genomic_DNA"/>
</dbReference>
<accession>I3INH5</accession>
<proteinExistence type="predicted"/>
<reference evidence="1 2" key="1">
    <citation type="journal article" date="2012" name="FEBS Lett.">
        <title>Anammox organism KSU-1 expresses a NirK-type copper-containing nitrite reductase instead of a NirS-type with cytochrome cd1.</title>
        <authorList>
            <person name="Hira D."/>
            <person name="Toh H."/>
            <person name="Migita C.T."/>
            <person name="Okubo H."/>
            <person name="Nishiyama T."/>
            <person name="Hattori M."/>
            <person name="Furukawa K."/>
            <person name="Fujii T."/>
        </authorList>
    </citation>
    <scope>NUCLEOTIDE SEQUENCE [LARGE SCALE GENOMIC DNA]</scope>
</reference>